<sequence>MKQDIIQAVILPHEAKDWKKFILLGTTAAKSIKHMVQHSNSRTVANLSIYYVIALLIED</sequence>
<dbReference type="Proteomes" id="UP000887565">
    <property type="component" value="Unplaced"/>
</dbReference>
<keyword evidence="1" id="KW-1185">Reference proteome</keyword>
<dbReference type="WBParaSite" id="nRc.2.0.1.t48113-RA">
    <property type="protein sequence ID" value="nRc.2.0.1.t48113-RA"/>
    <property type="gene ID" value="nRc.2.0.1.g48113"/>
</dbReference>
<reference evidence="2" key="1">
    <citation type="submission" date="2022-11" db="UniProtKB">
        <authorList>
            <consortium name="WormBaseParasite"/>
        </authorList>
    </citation>
    <scope>IDENTIFICATION</scope>
</reference>
<evidence type="ECO:0000313" key="1">
    <source>
        <dbReference type="Proteomes" id="UP000887565"/>
    </source>
</evidence>
<protein>
    <submittedName>
        <fullName evidence="2">Uncharacterized protein</fullName>
    </submittedName>
</protein>
<accession>A0A915LCP7</accession>
<evidence type="ECO:0000313" key="2">
    <source>
        <dbReference type="WBParaSite" id="nRc.2.0.1.t48113-RA"/>
    </source>
</evidence>
<name>A0A915LCP7_ROMCU</name>
<proteinExistence type="predicted"/>
<dbReference type="AlphaFoldDB" id="A0A915LCP7"/>
<organism evidence="1 2">
    <name type="scientific">Romanomermis culicivorax</name>
    <name type="common">Nematode worm</name>
    <dbReference type="NCBI Taxonomy" id="13658"/>
    <lineage>
        <taxon>Eukaryota</taxon>
        <taxon>Metazoa</taxon>
        <taxon>Ecdysozoa</taxon>
        <taxon>Nematoda</taxon>
        <taxon>Enoplea</taxon>
        <taxon>Dorylaimia</taxon>
        <taxon>Mermithida</taxon>
        <taxon>Mermithoidea</taxon>
        <taxon>Mermithidae</taxon>
        <taxon>Romanomermis</taxon>
    </lineage>
</organism>